<dbReference type="PANTHER" id="PTHR34989:SF1">
    <property type="entry name" value="PROTEIN HDED"/>
    <property type="match status" value="1"/>
</dbReference>
<dbReference type="PANTHER" id="PTHR34989">
    <property type="entry name" value="PROTEIN HDED"/>
    <property type="match status" value="1"/>
</dbReference>
<feature type="transmembrane region" description="Helical" evidence="2">
    <location>
        <begin position="15"/>
        <end position="38"/>
    </location>
</feature>
<dbReference type="Proteomes" id="UP000186455">
    <property type="component" value="Unassembled WGS sequence"/>
</dbReference>
<evidence type="ECO:0000313" key="3">
    <source>
        <dbReference type="EMBL" id="OKH95375.1"/>
    </source>
</evidence>
<name>A0A1Q4VBZ5_9ACTN</name>
<dbReference type="InterPro" id="IPR005325">
    <property type="entry name" value="DUF308_memb"/>
</dbReference>
<dbReference type="STRING" id="1048205.AB852_00375"/>
<organism evidence="3 4">
    <name type="scientific">Streptomyces uncialis</name>
    <dbReference type="NCBI Taxonomy" id="1048205"/>
    <lineage>
        <taxon>Bacteria</taxon>
        <taxon>Bacillati</taxon>
        <taxon>Actinomycetota</taxon>
        <taxon>Actinomycetes</taxon>
        <taxon>Kitasatosporales</taxon>
        <taxon>Streptomycetaceae</taxon>
        <taxon>Streptomyces</taxon>
    </lineage>
</organism>
<evidence type="ECO:0000256" key="1">
    <source>
        <dbReference type="SAM" id="MobiDB-lite"/>
    </source>
</evidence>
<keyword evidence="2" id="KW-0812">Transmembrane</keyword>
<dbReference type="GO" id="GO:0005886">
    <property type="term" value="C:plasma membrane"/>
    <property type="evidence" value="ECO:0007669"/>
    <property type="project" value="TreeGrafter"/>
</dbReference>
<evidence type="ECO:0000256" key="2">
    <source>
        <dbReference type="SAM" id="Phobius"/>
    </source>
</evidence>
<evidence type="ECO:0000313" key="4">
    <source>
        <dbReference type="Proteomes" id="UP000186455"/>
    </source>
</evidence>
<protein>
    <submittedName>
        <fullName evidence="3">HDED protein</fullName>
    </submittedName>
</protein>
<accession>A0A1Q4VBZ5</accession>
<sequence length="220" mass="22795">MSTPRGEVRKLRRGFTGLVVLGTLLVVAGVVGLVYVGVATLTTMLLFGWLLLIAGVIGLVHAVQSRQQDYFWPAVLIAALYLAAGVVILRRPDVAAATLTMFAALLFLAGGLFRLVGALVARGAQSGWTLVQGALGVLLGVLVLAGWPSSSVYVIGCFFSLAVLFDGLGLIATGLGGRHIVGLVSDTLAEPDGTDGPDAPGSLDKGRETDDPPPKHVQPE</sequence>
<dbReference type="Pfam" id="PF03729">
    <property type="entry name" value="DUF308"/>
    <property type="match status" value="1"/>
</dbReference>
<keyword evidence="2" id="KW-0472">Membrane</keyword>
<feature type="transmembrane region" description="Helical" evidence="2">
    <location>
        <begin position="128"/>
        <end position="147"/>
    </location>
</feature>
<feature type="transmembrane region" description="Helical" evidence="2">
    <location>
        <begin position="95"/>
        <end position="116"/>
    </location>
</feature>
<keyword evidence="2" id="KW-1133">Transmembrane helix</keyword>
<dbReference type="EMBL" id="LFBV01000001">
    <property type="protein sequence ID" value="OKH95375.1"/>
    <property type="molecule type" value="Genomic_DNA"/>
</dbReference>
<dbReference type="RefSeq" id="WP_073782403.1">
    <property type="nucleotide sequence ID" value="NZ_CP109290.1"/>
</dbReference>
<feature type="transmembrane region" description="Helical" evidence="2">
    <location>
        <begin position="70"/>
        <end position="89"/>
    </location>
</feature>
<feature type="region of interest" description="Disordered" evidence="1">
    <location>
        <begin position="189"/>
        <end position="220"/>
    </location>
</feature>
<feature type="transmembrane region" description="Helical" evidence="2">
    <location>
        <begin position="44"/>
        <end position="63"/>
    </location>
</feature>
<feature type="compositionally biased region" description="Basic and acidic residues" evidence="1">
    <location>
        <begin position="204"/>
        <end position="220"/>
    </location>
</feature>
<dbReference type="AlphaFoldDB" id="A0A1Q4VBZ5"/>
<comment type="caution">
    <text evidence="3">The sequence shown here is derived from an EMBL/GenBank/DDBJ whole genome shotgun (WGS) entry which is preliminary data.</text>
</comment>
<keyword evidence="4" id="KW-1185">Reference proteome</keyword>
<gene>
    <name evidence="3" type="ORF">AB852_00375</name>
</gene>
<proteinExistence type="predicted"/>
<feature type="transmembrane region" description="Helical" evidence="2">
    <location>
        <begin position="153"/>
        <end position="175"/>
    </location>
</feature>
<reference evidence="3 4" key="1">
    <citation type="submission" date="2015-06" db="EMBL/GenBank/DDBJ databases">
        <title>Cloning and characterization of the uncialamcin biosynthetic gene cluster.</title>
        <authorList>
            <person name="Yan X."/>
            <person name="Huang T."/>
            <person name="Ge H."/>
            <person name="Shen B."/>
        </authorList>
    </citation>
    <scope>NUCLEOTIDE SEQUENCE [LARGE SCALE GENOMIC DNA]</scope>
    <source>
        <strain evidence="3 4">DCA2648</strain>
    </source>
</reference>
<dbReference type="InterPro" id="IPR052712">
    <property type="entry name" value="Acid_resist_chaperone_HdeD"/>
</dbReference>